<keyword evidence="2 3" id="KW-0040">ANK repeat</keyword>
<keyword evidence="1" id="KW-0677">Repeat</keyword>
<dbReference type="SMART" id="SM00248">
    <property type="entry name" value="ANK"/>
    <property type="match status" value="4"/>
</dbReference>
<reference evidence="5" key="1">
    <citation type="journal article" date="2023" name="Mol. Phylogenet. Evol.">
        <title>Genome-scale phylogeny and comparative genomics of the fungal order Sordariales.</title>
        <authorList>
            <person name="Hensen N."/>
            <person name="Bonometti L."/>
            <person name="Westerberg I."/>
            <person name="Brannstrom I.O."/>
            <person name="Guillou S."/>
            <person name="Cros-Aarteil S."/>
            <person name="Calhoun S."/>
            <person name="Haridas S."/>
            <person name="Kuo A."/>
            <person name="Mondo S."/>
            <person name="Pangilinan J."/>
            <person name="Riley R."/>
            <person name="LaButti K."/>
            <person name="Andreopoulos B."/>
            <person name="Lipzen A."/>
            <person name="Chen C."/>
            <person name="Yan M."/>
            <person name="Daum C."/>
            <person name="Ng V."/>
            <person name="Clum A."/>
            <person name="Steindorff A."/>
            <person name="Ohm R.A."/>
            <person name="Martin F."/>
            <person name="Silar P."/>
            <person name="Natvig D.O."/>
            <person name="Lalanne C."/>
            <person name="Gautier V."/>
            <person name="Ament-Velasquez S.L."/>
            <person name="Kruys A."/>
            <person name="Hutchinson M.I."/>
            <person name="Powell A.J."/>
            <person name="Barry K."/>
            <person name="Miller A.N."/>
            <person name="Grigoriev I.V."/>
            <person name="Debuchy R."/>
            <person name="Gladieux P."/>
            <person name="Hiltunen Thoren M."/>
            <person name="Johannesson H."/>
        </authorList>
    </citation>
    <scope>NUCLEOTIDE SEQUENCE</scope>
    <source>
        <strain evidence="5">SMH4131-1</strain>
    </source>
</reference>
<dbReference type="Gene3D" id="1.25.40.20">
    <property type="entry name" value="Ankyrin repeat-containing domain"/>
    <property type="match status" value="1"/>
</dbReference>
<dbReference type="PROSITE" id="PS50088">
    <property type="entry name" value="ANK_REPEAT"/>
    <property type="match status" value="1"/>
</dbReference>
<feature type="repeat" description="ANK" evidence="3">
    <location>
        <begin position="102"/>
        <end position="134"/>
    </location>
</feature>
<dbReference type="EMBL" id="JAUEPO010000006">
    <property type="protein sequence ID" value="KAK3320152.1"/>
    <property type="molecule type" value="Genomic_DNA"/>
</dbReference>
<evidence type="ECO:0000256" key="1">
    <source>
        <dbReference type="ARBA" id="ARBA00022737"/>
    </source>
</evidence>
<dbReference type="PANTHER" id="PTHR24123:SF33">
    <property type="entry name" value="PROTEIN HOS4"/>
    <property type="match status" value="1"/>
</dbReference>
<dbReference type="SUPFAM" id="SSF48403">
    <property type="entry name" value="Ankyrin repeat"/>
    <property type="match status" value="1"/>
</dbReference>
<reference evidence="5" key="2">
    <citation type="submission" date="2023-06" db="EMBL/GenBank/DDBJ databases">
        <authorList>
            <consortium name="Lawrence Berkeley National Laboratory"/>
            <person name="Haridas S."/>
            <person name="Hensen N."/>
            <person name="Bonometti L."/>
            <person name="Westerberg I."/>
            <person name="Brannstrom I.O."/>
            <person name="Guillou S."/>
            <person name="Cros-Aarteil S."/>
            <person name="Calhoun S."/>
            <person name="Kuo A."/>
            <person name="Mondo S."/>
            <person name="Pangilinan J."/>
            <person name="Riley R."/>
            <person name="Labutti K."/>
            <person name="Andreopoulos B."/>
            <person name="Lipzen A."/>
            <person name="Chen C."/>
            <person name="Yanf M."/>
            <person name="Daum C."/>
            <person name="Ng V."/>
            <person name="Clum A."/>
            <person name="Steindorff A."/>
            <person name="Ohm R."/>
            <person name="Martin F."/>
            <person name="Silar P."/>
            <person name="Natvig D."/>
            <person name="Lalanne C."/>
            <person name="Gautier V."/>
            <person name="Ament-Velasquez S.L."/>
            <person name="Kruys A."/>
            <person name="Hutchinson M.I."/>
            <person name="Powell A.J."/>
            <person name="Barry K."/>
            <person name="Miller A.N."/>
            <person name="Grigoriev I.V."/>
            <person name="Debuchy R."/>
            <person name="Gladieux P."/>
            <person name="Thoren M.H."/>
            <person name="Johannesson H."/>
        </authorList>
    </citation>
    <scope>NUCLEOTIDE SEQUENCE</scope>
    <source>
        <strain evidence="5">SMH4131-1</strain>
    </source>
</reference>
<dbReference type="Proteomes" id="UP001286456">
    <property type="component" value="Unassembled WGS sequence"/>
</dbReference>
<name>A0AAE0I7W5_9PEZI</name>
<evidence type="ECO:0000256" key="4">
    <source>
        <dbReference type="SAM" id="MobiDB-lite"/>
    </source>
</evidence>
<accession>A0AAE0I7W5</accession>
<dbReference type="AlphaFoldDB" id="A0AAE0I7W5"/>
<sequence length="751" mass="81047">MRDAPSTPSIGDLPVELIPIVASSLSTPDINSWALTCKSFYQILNPILYRLNVRDWRSCVRGMSRACLLGNTGGVKKFLEYGAKIDRTYSTRVGSWKHGRKQSVVYLHIAIENGHLELVTLLIAHNANIARVGMDRRRALHFAKDLDMVRTLLAAGAQEHINSLGGNGGSHSPLDAMVNANVSLEVVQLMLDSGAKPYQLSSFMNPVIAAMMHERADVVDLLVQHGGKAINGIRPLSPIGMALHIPDPVLNTKFARLCLLHDPTSFYDIKVALHSQVGLTWKDSGDSCFSFPRATCLVDGTHPIPLESFELLLGHGASIEAWMVAADDDPVHRLSILKHEQTIMTNLQYLLAMIYAGDRDSLSHEDERKVRALIQLPRSTSMNVPMQPEQGSPIVFWLLDSVSSSYPQKKLRLIQMLLETMPIDIKDPEGRTPLLHVLQQVHSPDGTLAFTEDLVRIFLEAAMPTVMQLIPIIKLQFLFLLFSSPAPAARIGLLQGRQTSDSSADTADQPTITSLTLSSSDTEGHVSSIYPEDGTLSSISDSGSAVLSSISISSSAVLASESLSVFSSALHSIPSSEVFPPSTTPPTSCVCSAKTSETAVSSLSFLTTPFANLSTFTSPSWTTLPVAQLTTDPFCVNEASPHEGIDNHCVCKNGATIAIIPYTAGSNLSDYQPCAYTTVDESKTNTSSTVTAANKSSTFYFAPSPVAPPATVAASLTTFFDSTHTPIMEEDLDGGDEEGYGIAKGPIDKQG</sequence>
<dbReference type="SUPFAM" id="SSF81383">
    <property type="entry name" value="F-box domain"/>
    <property type="match status" value="1"/>
</dbReference>
<feature type="region of interest" description="Disordered" evidence="4">
    <location>
        <begin position="729"/>
        <end position="751"/>
    </location>
</feature>
<comment type="caution">
    <text evidence="5">The sequence shown here is derived from an EMBL/GenBank/DDBJ whole genome shotgun (WGS) entry which is preliminary data.</text>
</comment>
<evidence type="ECO:0000256" key="2">
    <source>
        <dbReference type="ARBA" id="ARBA00023043"/>
    </source>
</evidence>
<dbReference type="InterPro" id="IPR036047">
    <property type="entry name" value="F-box-like_dom_sf"/>
</dbReference>
<protein>
    <submittedName>
        <fullName evidence="5">Uncharacterized protein</fullName>
    </submittedName>
</protein>
<dbReference type="PROSITE" id="PS50297">
    <property type="entry name" value="ANK_REP_REGION"/>
    <property type="match status" value="1"/>
</dbReference>
<evidence type="ECO:0000313" key="5">
    <source>
        <dbReference type="EMBL" id="KAK3320152.1"/>
    </source>
</evidence>
<keyword evidence="6" id="KW-1185">Reference proteome</keyword>
<proteinExistence type="predicted"/>
<dbReference type="InterPro" id="IPR002110">
    <property type="entry name" value="Ankyrin_rpt"/>
</dbReference>
<dbReference type="Pfam" id="PF12796">
    <property type="entry name" value="Ank_2"/>
    <property type="match status" value="1"/>
</dbReference>
<evidence type="ECO:0000313" key="6">
    <source>
        <dbReference type="Proteomes" id="UP001286456"/>
    </source>
</evidence>
<feature type="compositionally biased region" description="Polar residues" evidence="4">
    <location>
        <begin position="500"/>
        <end position="510"/>
    </location>
</feature>
<evidence type="ECO:0000256" key="3">
    <source>
        <dbReference type="PROSITE-ProRule" id="PRU00023"/>
    </source>
</evidence>
<organism evidence="5 6">
    <name type="scientific">Cercophora scortea</name>
    <dbReference type="NCBI Taxonomy" id="314031"/>
    <lineage>
        <taxon>Eukaryota</taxon>
        <taxon>Fungi</taxon>
        <taxon>Dikarya</taxon>
        <taxon>Ascomycota</taxon>
        <taxon>Pezizomycotina</taxon>
        <taxon>Sordariomycetes</taxon>
        <taxon>Sordariomycetidae</taxon>
        <taxon>Sordariales</taxon>
        <taxon>Lasiosphaeriaceae</taxon>
        <taxon>Cercophora</taxon>
    </lineage>
</organism>
<dbReference type="InterPro" id="IPR051165">
    <property type="entry name" value="Multifunctional_ANK_Repeat"/>
</dbReference>
<dbReference type="PANTHER" id="PTHR24123">
    <property type="entry name" value="ANKYRIN REPEAT-CONTAINING"/>
    <property type="match status" value="1"/>
</dbReference>
<feature type="compositionally biased region" description="Acidic residues" evidence="4">
    <location>
        <begin position="729"/>
        <end position="739"/>
    </location>
</feature>
<feature type="region of interest" description="Disordered" evidence="4">
    <location>
        <begin position="500"/>
        <end position="519"/>
    </location>
</feature>
<gene>
    <name evidence="5" type="ORF">B0T19DRAFT_468367</name>
</gene>
<dbReference type="InterPro" id="IPR036770">
    <property type="entry name" value="Ankyrin_rpt-contain_sf"/>
</dbReference>